<dbReference type="OrthoDB" id="780314at2759"/>
<sequence>MALQTSSSHTALLLQQISDVKHQLDEIHGEIEAEITKTRQIERDIIRASENEQRATQERAKWKKILIQKEVQHMDLQAVADASKESIAEAEENLSLTRKRKEELYLKIQEDRDSFIETCKLFQLHQQAEAEIGTGLKLVQRKSNLLAQVAALTKTDEAVKVEDEARSRSKVNKLRDLQNGNEGLQSEVDEENVHNQKLLKRIEGLEDALRLSRSNEDIVRLQAELENLTEEKGVLEDGIVTLQKQIPLLLNHEEKLGGLLKEQQRVLQSFETKIHEVRILREAFEDDTRRHGELPQLPLHDESLEIYSQIEQRIAPSHILLGTWERSKRQGGKRSRKR</sequence>
<keyword evidence="1" id="KW-0175">Coiled coil</keyword>
<evidence type="ECO:0000313" key="2">
    <source>
        <dbReference type="EMBL" id="PTQ44765.1"/>
    </source>
</evidence>
<dbReference type="Gramene" id="Mp1g13980.1">
    <property type="protein sequence ID" value="Mp1g13980.1.cds"/>
    <property type="gene ID" value="Mp1g13980"/>
</dbReference>
<gene>
    <name evidence="2" type="ORF">MARPO_0019s0168</name>
</gene>
<dbReference type="AlphaFoldDB" id="A0A2R6XF93"/>
<feature type="coiled-coil region" evidence="1">
    <location>
        <begin position="181"/>
        <end position="245"/>
    </location>
</feature>
<keyword evidence="3" id="KW-1185">Reference proteome</keyword>
<dbReference type="EMBL" id="KZ772691">
    <property type="protein sequence ID" value="PTQ44765.1"/>
    <property type="molecule type" value="Genomic_DNA"/>
</dbReference>
<name>A0A2R6XF93_MARPO</name>
<evidence type="ECO:0000256" key="1">
    <source>
        <dbReference type="SAM" id="Coils"/>
    </source>
</evidence>
<proteinExistence type="predicted"/>
<organism evidence="2 3">
    <name type="scientific">Marchantia polymorpha</name>
    <name type="common">Common liverwort</name>
    <name type="synonym">Marchantia aquatica</name>
    <dbReference type="NCBI Taxonomy" id="3197"/>
    <lineage>
        <taxon>Eukaryota</taxon>
        <taxon>Viridiplantae</taxon>
        <taxon>Streptophyta</taxon>
        <taxon>Embryophyta</taxon>
        <taxon>Marchantiophyta</taxon>
        <taxon>Marchantiopsida</taxon>
        <taxon>Marchantiidae</taxon>
        <taxon>Marchantiales</taxon>
        <taxon>Marchantiaceae</taxon>
        <taxon>Marchantia</taxon>
    </lineage>
</organism>
<evidence type="ECO:0000313" key="3">
    <source>
        <dbReference type="Proteomes" id="UP000244005"/>
    </source>
</evidence>
<dbReference type="Gene3D" id="1.10.287.1490">
    <property type="match status" value="1"/>
</dbReference>
<protein>
    <submittedName>
        <fullName evidence="2">Uncharacterized protein</fullName>
    </submittedName>
</protein>
<feature type="coiled-coil region" evidence="1">
    <location>
        <begin position="73"/>
        <end position="107"/>
    </location>
</feature>
<reference evidence="3" key="1">
    <citation type="journal article" date="2017" name="Cell">
        <title>Insights into land plant evolution garnered from the Marchantia polymorpha genome.</title>
        <authorList>
            <person name="Bowman J.L."/>
            <person name="Kohchi T."/>
            <person name="Yamato K.T."/>
            <person name="Jenkins J."/>
            <person name="Shu S."/>
            <person name="Ishizaki K."/>
            <person name="Yamaoka S."/>
            <person name="Nishihama R."/>
            <person name="Nakamura Y."/>
            <person name="Berger F."/>
            <person name="Adam C."/>
            <person name="Aki S.S."/>
            <person name="Althoff F."/>
            <person name="Araki T."/>
            <person name="Arteaga-Vazquez M.A."/>
            <person name="Balasubrmanian S."/>
            <person name="Barry K."/>
            <person name="Bauer D."/>
            <person name="Boehm C.R."/>
            <person name="Briginshaw L."/>
            <person name="Caballero-Perez J."/>
            <person name="Catarino B."/>
            <person name="Chen F."/>
            <person name="Chiyoda S."/>
            <person name="Chovatia M."/>
            <person name="Davies K.M."/>
            <person name="Delmans M."/>
            <person name="Demura T."/>
            <person name="Dierschke T."/>
            <person name="Dolan L."/>
            <person name="Dorantes-Acosta A.E."/>
            <person name="Eklund D.M."/>
            <person name="Florent S.N."/>
            <person name="Flores-Sandoval E."/>
            <person name="Fujiyama A."/>
            <person name="Fukuzawa H."/>
            <person name="Galik B."/>
            <person name="Grimanelli D."/>
            <person name="Grimwood J."/>
            <person name="Grossniklaus U."/>
            <person name="Hamada T."/>
            <person name="Haseloff J."/>
            <person name="Hetherington A.J."/>
            <person name="Higo A."/>
            <person name="Hirakawa Y."/>
            <person name="Hundley H.N."/>
            <person name="Ikeda Y."/>
            <person name="Inoue K."/>
            <person name="Inoue S.I."/>
            <person name="Ishida S."/>
            <person name="Jia Q."/>
            <person name="Kakita M."/>
            <person name="Kanazawa T."/>
            <person name="Kawai Y."/>
            <person name="Kawashima T."/>
            <person name="Kennedy M."/>
            <person name="Kinose K."/>
            <person name="Kinoshita T."/>
            <person name="Kohara Y."/>
            <person name="Koide E."/>
            <person name="Komatsu K."/>
            <person name="Kopischke S."/>
            <person name="Kubo M."/>
            <person name="Kyozuka J."/>
            <person name="Lagercrantz U."/>
            <person name="Lin S.S."/>
            <person name="Lindquist E."/>
            <person name="Lipzen A.M."/>
            <person name="Lu C.W."/>
            <person name="De Luna E."/>
            <person name="Martienssen R.A."/>
            <person name="Minamino N."/>
            <person name="Mizutani M."/>
            <person name="Mizutani M."/>
            <person name="Mochizuki N."/>
            <person name="Monte I."/>
            <person name="Mosher R."/>
            <person name="Nagasaki H."/>
            <person name="Nakagami H."/>
            <person name="Naramoto S."/>
            <person name="Nishitani K."/>
            <person name="Ohtani M."/>
            <person name="Okamoto T."/>
            <person name="Okumura M."/>
            <person name="Phillips J."/>
            <person name="Pollak B."/>
            <person name="Reinders A."/>
            <person name="Rovekamp M."/>
            <person name="Sano R."/>
            <person name="Sawa S."/>
            <person name="Schmid M.W."/>
            <person name="Shirakawa M."/>
            <person name="Solano R."/>
            <person name="Spunde A."/>
            <person name="Suetsugu N."/>
            <person name="Sugano S."/>
            <person name="Sugiyama A."/>
            <person name="Sun R."/>
            <person name="Suzuki Y."/>
            <person name="Takenaka M."/>
            <person name="Takezawa D."/>
            <person name="Tomogane H."/>
            <person name="Tsuzuki M."/>
            <person name="Ueda T."/>
            <person name="Umeda M."/>
            <person name="Ward J.M."/>
            <person name="Watanabe Y."/>
            <person name="Yazaki K."/>
            <person name="Yokoyama R."/>
            <person name="Yoshitake Y."/>
            <person name="Yotsui I."/>
            <person name="Zachgo S."/>
            <person name="Schmutz J."/>
        </authorList>
    </citation>
    <scope>NUCLEOTIDE SEQUENCE [LARGE SCALE GENOMIC DNA]</scope>
    <source>
        <strain evidence="3">Tak-1</strain>
    </source>
</reference>
<dbReference type="OMA" id="DFKESSW"/>
<accession>A0A2R6XF93</accession>
<dbReference type="Proteomes" id="UP000244005">
    <property type="component" value="Unassembled WGS sequence"/>
</dbReference>